<dbReference type="OrthoDB" id="2823799at2"/>
<keyword evidence="2" id="KW-1185">Reference proteome</keyword>
<protein>
    <submittedName>
        <fullName evidence="1">Uncharacterized protein</fullName>
    </submittedName>
</protein>
<gene>
    <name evidence="1" type="ORF">SAMN02745163_01951</name>
</gene>
<organism evidence="1 2">
    <name type="scientific">Clostridium cavendishii DSM 21758</name>
    <dbReference type="NCBI Taxonomy" id="1121302"/>
    <lineage>
        <taxon>Bacteria</taxon>
        <taxon>Bacillati</taxon>
        <taxon>Bacillota</taxon>
        <taxon>Clostridia</taxon>
        <taxon>Eubacteriales</taxon>
        <taxon>Clostridiaceae</taxon>
        <taxon>Clostridium</taxon>
    </lineage>
</organism>
<reference evidence="1 2" key="1">
    <citation type="submission" date="2016-11" db="EMBL/GenBank/DDBJ databases">
        <authorList>
            <person name="Jaros S."/>
            <person name="Januszkiewicz K."/>
            <person name="Wedrychowicz H."/>
        </authorList>
    </citation>
    <scope>NUCLEOTIDE SEQUENCE [LARGE SCALE GENOMIC DNA]</scope>
    <source>
        <strain evidence="1 2">DSM 21758</strain>
    </source>
</reference>
<sequence length="97" mass="11368">MLGWLHFATMGKHYPGGWAKPEGLYYVNNENKEIDTNSIDFQVWFLKHEAQHLSDYKSFPNLKTIDLGYRAKLVEPIYHTEKHKIIGKFKDETEGVI</sequence>
<dbReference type="Proteomes" id="UP000184310">
    <property type="component" value="Unassembled WGS sequence"/>
</dbReference>
<dbReference type="RefSeq" id="WP_143152478.1">
    <property type="nucleotide sequence ID" value="NZ_FQZB01000008.1"/>
</dbReference>
<dbReference type="STRING" id="1121302.SAMN02745163_01951"/>
<evidence type="ECO:0000313" key="1">
    <source>
        <dbReference type="EMBL" id="SHJ43145.1"/>
    </source>
</evidence>
<dbReference type="EMBL" id="FQZB01000008">
    <property type="protein sequence ID" value="SHJ43145.1"/>
    <property type="molecule type" value="Genomic_DNA"/>
</dbReference>
<accession>A0A1M6J8W5</accession>
<proteinExistence type="predicted"/>
<name>A0A1M6J8W5_9CLOT</name>
<evidence type="ECO:0000313" key="2">
    <source>
        <dbReference type="Proteomes" id="UP000184310"/>
    </source>
</evidence>
<dbReference type="AlphaFoldDB" id="A0A1M6J8W5"/>